<dbReference type="InterPro" id="IPR036653">
    <property type="entry name" value="CinA-like_C"/>
</dbReference>
<reference evidence="2" key="2">
    <citation type="journal article" date="2021" name="PeerJ">
        <title>Extensive microbial diversity within the chicken gut microbiome revealed by metagenomics and culture.</title>
        <authorList>
            <person name="Gilroy R."/>
            <person name="Ravi A."/>
            <person name="Getino M."/>
            <person name="Pursley I."/>
            <person name="Horton D.L."/>
            <person name="Alikhan N.F."/>
            <person name="Baker D."/>
            <person name="Gharbi K."/>
            <person name="Hall N."/>
            <person name="Watson M."/>
            <person name="Adriaenssens E.M."/>
            <person name="Foster-Nyarko E."/>
            <person name="Jarju S."/>
            <person name="Secka A."/>
            <person name="Antonio M."/>
            <person name="Oren A."/>
            <person name="Chaudhuri R.R."/>
            <person name="La Ragione R."/>
            <person name="Hildebrand F."/>
            <person name="Pallen M.J."/>
        </authorList>
    </citation>
    <scope>NUCLEOTIDE SEQUENCE</scope>
    <source>
        <strain evidence="2">B3-1481</strain>
    </source>
</reference>
<accession>A0A9D9NN94</accession>
<reference evidence="2" key="1">
    <citation type="submission" date="2020-10" db="EMBL/GenBank/DDBJ databases">
        <authorList>
            <person name="Gilroy R."/>
        </authorList>
    </citation>
    <scope>NUCLEOTIDE SEQUENCE</scope>
    <source>
        <strain evidence="2">B3-1481</strain>
    </source>
</reference>
<evidence type="ECO:0000313" key="3">
    <source>
        <dbReference type="Proteomes" id="UP000823769"/>
    </source>
</evidence>
<dbReference type="Gene3D" id="3.90.950.20">
    <property type="entry name" value="CinA-like"/>
    <property type="match status" value="1"/>
</dbReference>
<feature type="domain" description="CinA C-terminal" evidence="1">
    <location>
        <begin position="5"/>
        <end position="153"/>
    </location>
</feature>
<evidence type="ECO:0000313" key="2">
    <source>
        <dbReference type="EMBL" id="MBO8480019.1"/>
    </source>
</evidence>
<sequence length="157" mass="16629">MKEKQQYRIARLLKGSGKTLSAAESCTGGEISHLITTVSGSSEYYLGSVTSYAIPIKERLLGVPAETVETFGVVSPEVAAAMAEGVRKATGSDYSVATTGLAEGGDGHYPEGTVWMAVSGPSGTRTRLFSCNLGRRGNIRQFAKAALKFLADYIENQ</sequence>
<organism evidence="2 3">
    <name type="scientific">Candidatus Cryptobacteroides avistercoris</name>
    <dbReference type="NCBI Taxonomy" id="2840758"/>
    <lineage>
        <taxon>Bacteria</taxon>
        <taxon>Pseudomonadati</taxon>
        <taxon>Bacteroidota</taxon>
        <taxon>Bacteroidia</taxon>
        <taxon>Bacteroidales</taxon>
        <taxon>Candidatus Cryptobacteroides</taxon>
    </lineage>
</organism>
<dbReference type="AlphaFoldDB" id="A0A9D9NN94"/>
<gene>
    <name evidence="2" type="ORF">IAB76_02770</name>
</gene>
<dbReference type="Pfam" id="PF02464">
    <property type="entry name" value="CinA"/>
    <property type="match status" value="1"/>
</dbReference>
<dbReference type="NCBIfam" id="TIGR00199">
    <property type="entry name" value="PncC_domain"/>
    <property type="match status" value="1"/>
</dbReference>
<dbReference type="SUPFAM" id="SSF142433">
    <property type="entry name" value="CinA-like"/>
    <property type="match status" value="1"/>
</dbReference>
<dbReference type="EMBL" id="JADILW010000042">
    <property type="protein sequence ID" value="MBO8480019.1"/>
    <property type="molecule type" value="Genomic_DNA"/>
</dbReference>
<comment type="caution">
    <text evidence="2">The sequence shown here is derived from an EMBL/GenBank/DDBJ whole genome shotgun (WGS) entry which is preliminary data.</text>
</comment>
<dbReference type="InterPro" id="IPR008136">
    <property type="entry name" value="CinA_C"/>
</dbReference>
<proteinExistence type="predicted"/>
<dbReference type="Proteomes" id="UP000823769">
    <property type="component" value="Unassembled WGS sequence"/>
</dbReference>
<evidence type="ECO:0000259" key="1">
    <source>
        <dbReference type="Pfam" id="PF02464"/>
    </source>
</evidence>
<name>A0A9D9NN94_9BACT</name>
<protein>
    <submittedName>
        <fullName evidence="2">CinA family protein</fullName>
    </submittedName>
</protein>